<evidence type="ECO:0000313" key="2">
    <source>
        <dbReference type="EMBL" id="PAA14336.1"/>
    </source>
</evidence>
<evidence type="ECO:0000313" key="3">
    <source>
        <dbReference type="Proteomes" id="UP000215861"/>
    </source>
</evidence>
<sequence length="294" mass="33231">MNIQEEFEMLVASGELPIESINPRNQAINRIQVINASAWTFGFTNCLRVQAEEIFISLIKLDEDFLSNLGVYVAAFKIASEKIDKHLGVLLIKKDRLIRTDEFGETITSGWNSYIDDYYKTKIEPIINTIIESMSDEDFNVFETTRMNFAFWSAVNKDKIMQALYKNMNVYIELNREEYQGAALDLTGVEYENKIVSMINKETSWTAELTKASGDQGADLLLTKGPIKIVIQTKYHKAAIGNSAVQEAYAAQRFYNSDLSIVVSNSGFTKSAEELSQSTGVKLMTDTQLLDFLK</sequence>
<proteinExistence type="predicted"/>
<dbReference type="Proteomes" id="UP000215861">
    <property type="component" value="Unassembled WGS sequence"/>
</dbReference>
<comment type="caution">
    <text evidence="2">The sequence shown here is derived from an EMBL/GenBank/DDBJ whole genome shotgun (WGS) entry which is preliminary data.</text>
</comment>
<dbReference type="OrthoDB" id="9797274at2"/>
<evidence type="ECO:0000259" key="1">
    <source>
        <dbReference type="Pfam" id="PF04471"/>
    </source>
</evidence>
<gene>
    <name evidence="2" type="ORF">CJU81_06090</name>
</gene>
<dbReference type="InterPro" id="IPR052906">
    <property type="entry name" value="Type_IV_Methyl-Rstrct_Enzyme"/>
</dbReference>
<dbReference type="GO" id="GO:0009307">
    <property type="term" value="P:DNA restriction-modification system"/>
    <property type="evidence" value="ECO:0007669"/>
    <property type="project" value="InterPro"/>
</dbReference>
<dbReference type="RefSeq" id="WP_095035909.1">
    <property type="nucleotide sequence ID" value="NZ_NQKQ01000004.1"/>
</dbReference>
<name>A0A267AP44_PSEFR</name>
<dbReference type="Gene3D" id="3.40.1350.10">
    <property type="match status" value="1"/>
</dbReference>
<dbReference type="PANTHER" id="PTHR30015:SF6">
    <property type="entry name" value="SLL1429 PROTEIN"/>
    <property type="match status" value="1"/>
</dbReference>
<dbReference type="Pfam" id="PF04471">
    <property type="entry name" value="Mrr_cat"/>
    <property type="match status" value="1"/>
</dbReference>
<dbReference type="InterPro" id="IPR007560">
    <property type="entry name" value="Restrct_endonuc_IV_Mrr"/>
</dbReference>
<reference evidence="2 3" key="1">
    <citation type="submission" date="2017-08" db="EMBL/GenBank/DDBJ databases">
        <title>Genomic and metabolic characterisation of spoilage-associated Pseudomonas species.</title>
        <authorList>
            <person name="Stanborough T."/>
            <person name="Fegan N."/>
            <person name="Powell S.M."/>
            <person name="Singh T."/>
            <person name="Tamplin M.L."/>
            <person name="Chandry P.S."/>
        </authorList>
    </citation>
    <scope>NUCLEOTIDE SEQUENCE [LARGE SCALE GENOMIC DNA]</scope>
    <source>
        <strain evidence="2 3">F1801</strain>
    </source>
</reference>
<dbReference type="AlphaFoldDB" id="A0A267AP44"/>
<dbReference type="PANTHER" id="PTHR30015">
    <property type="entry name" value="MRR RESTRICTION SYSTEM PROTEIN"/>
    <property type="match status" value="1"/>
</dbReference>
<dbReference type="InterPro" id="IPR011856">
    <property type="entry name" value="tRNA_endonuc-like_dom_sf"/>
</dbReference>
<dbReference type="SUPFAM" id="SSF52980">
    <property type="entry name" value="Restriction endonuclease-like"/>
    <property type="match status" value="1"/>
</dbReference>
<dbReference type="EMBL" id="NQKQ01000004">
    <property type="protein sequence ID" value="PAA14336.1"/>
    <property type="molecule type" value="Genomic_DNA"/>
</dbReference>
<dbReference type="GO" id="GO:0015666">
    <property type="term" value="F:restriction endodeoxyribonuclease activity"/>
    <property type="evidence" value="ECO:0007669"/>
    <property type="project" value="TreeGrafter"/>
</dbReference>
<organism evidence="2 3">
    <name type="scientific">Pseudomonas fragi</name>
    <dbReference type="NCBI Taxonomy" id="296"/>
    <lineage>
        <taxon>Bacteria</taxon>
        <taxon>Pseudomonadati</taxon>
        <taxon>Pseudomonadota</taxon>
        <taxon>Gammaproteobacteria</taxon>
        <taxon>Pseudomonadales</taxon>
        <taxon>Pseudomonadaceae</taxon>
        <taxon>Pseudomonas</taxon>
    </lineage>
</organism>
<dbReference type="GO" id="GO:0003677">
    <property type="term" value="F:DNA binding"/>
    <property type="evidence" value="ECO:0007669"/>
    <property type="project" value="InterPro"/>
</dbReference>
<protein>
    <recommendedName>
        <fullName evidence="1">Restriction endonuclease type IV Mrr domain-containing protein</fullName>
    </recommendedName>
</protein>
<feature type="domain" description="Restriction endonuclease type IV Mrr" evidence="1">
    <location>
        <begin position="195"/>
        <end position="292"/>
    </location>
</feature>
<accession>A0A267AP44</accession>
<dbReference type="InterPro" id="IPR011335">
    <property type="entry name" value="Restrct_endonuc-II-like"/>
</dbReference>